<dbReference type="GO" id="GO:0005524">
    <property type="term" value="F:ATP binding"/>
    <property type="evidence" value="ECO:0007669"/>
    <property type="project" value="UniProtKB-KW"/>
</dbReference>
<dbReference type="PROSITE" id="PS00211">
    <property type="entry name" value="ABC_TRANSPORTER_1"/>
    <property type="match status" value="1"/>
</dbReference>
<feature type="domain" description="ABC transporter" evidence="4">
    <location>
        <begin position="6"/>
        <end position="248"/>
    </location>
</feature>
<accession>A0A2T1DF63</accession>
<dbReference type="Proteomes" id="UP000238634">
    <property type="component" value="Unassembled WGS sequence"/>
</dbReference>
<dbReference type="PROSITE" id="PS50893">
    <property type="entry name" value="ABC_TRANSPORTER_2"/>
    <property type="match status" value="1"/>
</dbReference>
<dbReference type="RefSeq" id="WP_073070426.1">
    <property type="nucleotide sequence ID" value="NZ_MPPI01000007.1"/>
</dbReference>
<keyword evidence="1" id="KW-0813">Transport</keyword>
<dbReference type="SMART" id="SM00382">
    <property type="entry name" value="AAA"/>
    <property type="match status" value="1"/>
</dbReference>
<dbReference type="PANTHER" id="PTHR43023">
    <property type="entry name" value="PROTEIN TRIGALACTOSYLDIACYLGLYCEROL 3, CHLOROPLASTIC"/>
    <property type="match status" value="1"/>
</dbReference>
<dbReference type="GO" id="GO:0016887">
    <property type="term" value="F:ATP hydrolysis activity"/>
    <property type="evidence" value="ECO:0007669"/>
    <property type="project" value="InterPro"/>
</dbReference>
<dbReference type="Gene3D" id="3.40.50.300">
    <property type="entry name" value="P-loop containing nucleotide triphosphate hydrolases"/>
    <property type="match status" value="1"/>
</dbReference>
<name>A0A2T1DF63_9CYAN</name>
<dbReference type="PANTHER" id="PTHR43023:SF3">
    <property type="entry name" value="PROTEIN TRIGALACTOSYLDIACYLGLYCEROL 3, CHLOROPLASTIC"/>
    <property type="match status" value="1"/>
</dbReference>
<dbReference type="STRING" id="1920490.GCA_001895925_04321"/>
<evidence type="ECO:0000313" key="6">
    <source>
        <dbReference type="Proteomes" id="UP000238634"/>
    </source>
</evidence>
<dbReference type="InterPro" id="IPR017871">
    <property type="entry name" value="ABC_transporter-like_CS"/>
</dbReference>
<dbReference type="AlphaFoldDB" id="A0A2T1DF63"/>
<comment type="caution">
    <text evidence="5">The sequence shown here is derived from an EMBL/GenBank/DDBJ whole genome shotgun (WGS) entry which is preliminary data.</text>
</comment>
<reference evidence="5 6" key="1">
    <citation type="submission" date="2018-02" db="EMBL/GenBank/DDBJ databases">
        <authorList>
            <person name="Cohen D.B."/>
            <person name="Kent A.D."/>
        </authorList>
    </citation>
    <scope>NUCLEOTIDE SEQUENCE [LARGE SCALE GENOMIC DNA]</scope>
    <source>
        <strain evidence="5 6">ULC007</strain>
    </source>
</reference>
<reference evidence="5 6" key="2">
    <citation type="submission" date="2018-03" db="EMBL/GenBank/DDBJ databases">
        <title>The ancient ancestry and fast evolution of plastids.</title>
        <authorList>
            <person name="Moore K.R."/>
            <person name="Magnabosco C."/>
            <person name="Momper L."/>
            <person name="Gold D.A."/>
            <person name="Bosak T."/>
            <person name="Fournier G.P."/>
        </authorList>
    </citation>
    <scope>NUCLEOTIDE SEQUENCE [LARGE SCALE GENOMIC DNA]</scope>
    <source>
        <strain evidence="5 6">ULC007</strain>
    </source>
</reference>
<keyword evidence="3 5" id="KW-0067">ATP-binding</keyword>
<protein>
    <submittedName>
        <fullName evidence="5">ABC transporter ATP-binding protein</fullName>
    </submittedName>
</protein>
<gene>
    <name evidence="5" type="ORF">C7B65_12855</name>
</gene>
<dbReference type="CDD" id="cd03261">
    <property type="entry name" value="ABC_Org_Solvent_Resistant"/>
    <property type="match status" value="1"/>
</dbReference>
<evidence type="ECO:0000259" key="4">
    <source>
        <dbReference type="PROSITE" id="PS50893"/>
    </source>
</evidence>
<dbReference type="InterPro" id="IPR003439">
    <property type="entry name" value="ABC_transporter-like_ATP-bd"/>
</dbReference>
<proteinExistence type="predicted"/>
<dbReference type="EMBL" id="PVWG01000012">
    <property type="protein sequence ID" value="PSB19160.1"/>
    <property type="molecule type" value="Genomic_DNA"/>
</dbReference>
<dbReference type="Pfam" id="PF00005">
    <property type="entry name" value="ABC_tran"/>
    <property type="match status" value="1"/>
</dbReference>
<dbReference type="InterPro" id="IPR027417">
    <property type="entry name" value="P-loop_NTPase"/>
</dbReference>
<keyword evidence="2" id="KW-0547">Nucleotide-binding</keyword>
<dbReference type="OrthoDB" id="9802264at2"/>
<evidence type="ECO:0000256" key="3">
    <source>
        <dbReference type="ARBA" id="ARBA00022840"/>
    </source>
</evidence>
<keyword evidence="6" id="KW-1185">Reference proteome</keyword>
<dbReference type="SUPFAM" id="SSF52540">
    <property type="entry name" value="P-loop containing nucleoside triphosphate hydrolases"/>
    <property type="match status" value="1"/>
</dbReference>
<evidence type="ECO:0000256" key="2">
    <source>
        <dbReference type="ARBA" id="ARBA00022741"/>
    </source>
</evidence>
<organism evidence="5 6">
    <name type="scientific">Phormidesmis priestleyi ULC007</name>
    <dbReference type="NCBI Taxonomy" id="1920490"/>
    <lineage>
        <taxon>Bacteria</taxon>
        <taxon>Bacillati</taxon>
        <taxon>Cyanobacteriota</taxon>
        <taxon>Cyanophyceae</taxon>
        <taxon>Leptolyngbyales</taxon>
        <taxon>Leptolyngbyaceae</taxon>
        <taxon>Phormidesmis</taxon>
    </lineage>
</organism>
<dbReference type="InterPro" id="IPR003593">
    <property type="entry name" value="AAA+_ATPase"/>
</dbReference>
<evidence type="ECO:0000313" key="5">
    <source>
        <dbReference type="EMBL" id="PSB19160.1"/>
    </source>
</evidence>
<evidence type="ECO:0000256" key="1">
    <source>
        <dbReference type="ARBA" id="ARBA00022448"/>
    </source>
</evidence>
<sequence>MSEPLIELKGVCKTFGQNIVLDHADLTIYRGEALAIIGPSGTGKSTVLRIIAGLLAPDAGEVHVGGQLRKGLIEDAADPINISMVFQQAALFDSLTVEENVGFLLYQRSRLPRRQIRELVAQRLDMVGLSGISDRYPAELSGGMRKRVSFARAIMSNPHNPKDTPDMLLYDEPTAGLDPIASTVIENLVRHLNRQGGCQSYVMVTHQESTIRRTADRILFLHQGKVQWQGKVHELDSTDNPLIRQFLSGSVEGPIQVIG</sequence>